<protein>
    <recommendedName>
        <fullName evidence="2">2-amino-4-hydroxy-6-hydroxymethyldihydropteridine diphosphokinase</fullName>
        <ecNumber evidence="2">2.7.6.3</ecNumber>
    </recommendedName>
</protein>
<dbReference type="InterPro" id="IPR035907">
    <property type="entry name" value="Hppk_sf"/>
</dbReference>
<evidence type="ECO:0000313" key="9">
    <source>
        <dbReference type="EMBL" id="SVC27190.1"/>
    </source>
</evidence>
<dbReference type="SUPFAM" id="SSF55083">
    <property type="entry name" value="6-hydroxymethyl-7,8-dihydropterin pyrophosphokinase, HPPK"/>
    <property type="match status" value="1"/>
</dbReference>
<evidence type="ECO:0000256" key="6">
    <source>
        <dbReference type="ARBA" id="ARBA00022840"/>
    </source>
</evidence>
<dbReference type="PANTHER" id="PTHR43071:SF1">
    <property type="entry name" value="2-AMINO-4-HYDROXY-6-HYDROXYMETHYLDIHYDROPTERIDINE PYROPHOSPHOKINASE"/>
    <property type="match status" value="1"/>
</dbReference>
<comment type="pathway">
    <text evidence="1">Cofactor biosynthesis; tetrahydrofolate biosynthesis; 2-amino-4-hydroxy-6-hydroxymethyl-7,8-dihydropteridine diphosphate from 7,8-dihydroneopterin triphosphate: step 4/4.</text>
</comment>
<dbReference type="UniPathway" id="UPA00077">
    <property type="reaction ID" value="UER00155"/>
</dbReference>
<sequence>MLLLGLGSSLSSNFGNRFKNIDLAISYLQSHKIQLLKKSSFYETLSFPDIKNPKFINIIIEVLTHLPPEELASVLISIEEALERKRNRKNEPRTCDIDIIDFNGRVMDFSYKSLIFKVPHEKLIYRNFVLFPLQEIAPNWIHPITKEKISNLIAKLPEEDRKSILKVKKN</sequence>
<evidence type="ECO:0000256" key="1">
    <source>
        <dbReference type="ARBA" id="ARBA00005051"/>
    </source>
</evidence>
<keyword evidence="7" id="KW-0289">Folate biosynthesis</keyword>
<evidence type="ECO:0000256" key="3">
    <source>
        <dbReference type="ARBA" id="ARBA00022679"/>
    </source>
</evidence>
<organism evidence="9">
    <name type="scientific">marine metagenome</name>
    <dbReference type="NCBI Taxonomy" id="408172"/>
    <lineage>
        <taxon>unclassified sequences</taxon>
        <taxon>metagenomes</taxon>
        <taxon>ecological metagenomes</taxon>
    </lineage>
</organism>
<proteinExistence type="predicted"/>
<dbReference type="EC" id="2.7.6.3" evidence="2"/>
<reference evidence="9" key="1">
    <citation type="submission" date="2018-05" db="EMBL/GenBank/DDBJ databases">
        <authorList>
            <person name="Lanie J.A."/>
            <person name="Ng W.-L."/>
            <person name="Kazmierczak K.M."/>
            <person name="Andrzejewski T.M."/>
            <person name="Davidsen T.M."/>
            <person name="Wayne K.J."/>
            <person name="Tettelin H."/>
            <person name="Glass J.I."/>
            <person name="Rusch D."/>
            <person name="Podicherti R."/>
            <person name="Tsui H.-C.T."/>
            <person name="Winkler M.E."/>
        </authorList>
    </citation>
    <scope>NUCLEOTIDE SEQUENCE</scope>
</reference>
<keyword evidence="4" id="KW-0547">Nucleotide-binding</keyword>
<dbReference type="GO" id="GO:0016301">
    <property type="term" value="F:kinase activity"/>
    <property type="evidence" value="ECO:0007669"/>
    <property type="project" value="UniProtKB-KW"/>
</dbReference>
<evidence type="ECO:0000256" key="2">
    <source>
        <dbReference type="ARBA" id="ARBA00013253"/>
    </source>
</evidence>
<dbReference type="GO" id="GO:0046656">
    <property type="term" value="P:folic acid biosynthetic process"/>
    <property type="evidence" value="ECO:0007669"/>
    <property type="project" value="UniProtKB-KW"/>
</dbReference>
<evidence type="ECO:0000259" key="8">
    <source>
        <dbReference type="Pfam" id="PF01288"/>
    </source>
</evidence>
<dbReference type="NCBIfam" id="TIGR01498">
    <property type="entry name" value="folK"/>
    <property type="match status" value="1"/>
</dbReference>
<dbReference type="Gene3D" id="3.30.70.560">
    <property type="entry name" value="7,8-Dihydro-6-hydroxymethylpterin-pyrophosphokinase HPPK"/>
    <property type="match status" value="1"/>
</dbReference>
<keyword evidence="6" id="KW-0067">ATP-binding</keyword>
<dbReference type="GO" id="GO:0003848">
    <property type="term" value="F:2-amino-4-hydroxy-6-hydroxymethyldihydropteridine diphosphokinase activity"/>
    <property type="evidence" value="ECO:0007669"/>
    <property type="project" value="UniProtKB-EC"/>
</dbReference>
<name>A0A382KRT0_9ZZZZ</name>
<dbReference type="EMBL" id="UINC01082434">
    <property type="protein sequence ID" value="SVC27190.1"/>
    <property type="molecule type" value="Genomic_DNA"/>
</dbReference>
<evidence type="ECO:0000256" key="5">
    <source>
        <dbReference type="ARBA" id="ARBA00022777"/>
    </source>
</evidence>
<keyword evidence="3" id="KW-0808">Transferase</keyword>
<dbReference type="Pfam" id="PF01288">
    <property type="entry name" value="HPPK"/>
    <property type="match status" value="1"/>
</dbReference>
<accession>A0A382KRT0</accession>
<feature type="domain" description="7,8-dihydro-6-hydroxymethylpterin-pyrophosphokinase" evidence="8">
    <location>
        <begin position="9"/>
        <end position="138"/>
    </location>
</feature>
<dbReference type="AlphaFoldDB" id="A0A382KRT0"/>
<gene>
    <name evidence="9" type="ORF">METZ01_LOCUS280044</name>
</gene>
<dbReference type="PANTHER" id="PTHR43071">
    <property type="entry name" value="2-AMINO-4-HYDROXY-6-HYDROXYMETHYLDIHYDROPTERIDINE PYROPHOSPHOKINASE"/>
    <property type="match status" value="1"/>
</dbReference>
<evidence type="ECO:0000256" key="4">
    <source>
        <dbReference type="ARBA" id="ARBA00022741"/>
    </source>
</evidence>
<dbReference type="CDD" id="cd00483">
    <property type="entry name" value="HPPK"/>
    <property type="match status" value="1"/>
</dbReference>
<keyword evidence="5" id="KW-0418">Kinase</keyword>
<dbReference type="InterPro" id="IPR000550">
    <property type="entry name" value="Hppk"/>
</dbReference>
<dbReference type="GO" id="GO:0046654">
    <property type="term" value="P:tetrahydrofolate biosynthetic process"/>
    <property type="evidence" value="ECO:0007669"/>
    <property type="project" value="UniProtKB-UniPathway"/>
</dbReference>
<dbReference type="GO" id="GO:0005524">
    <property type="term" value="F:ATP binding"/>
    <property type="evidence" value="ECO:0007669"/>
    <property type="project" value="UniProtKB-KW"/>
</dbReference>
<evidence type="ECO:0000256" key="7">
    <source>
        <dbReference type="ARBA" id="ARBA00022909"/>
    </source>
</evidence>